<protein>
    <recommendedName>
        <fullName evidence="3">Sushi domain-containing protein</fullName>
    </recommendedName>
</protein>
<organism evidence="1 2">
    <name type="scientific">Araneus ventricosus</name>
    <name type="common">Orbweaver spider</name>
    <name type="synonym">Epeira ventricosa</name>
    <dbReference type="NCBI Taxonomy" id="182803"/>
    <lineage>
        <taxon>Eukaryota</taxon>
        <taxon>Metazoa</taxon>
        <taxon>Ecdysozoa</taxon>
        <taxon>Arthropoda</taxon>
        <taxon>Chelicerata</taxon>
        <taxon>Arachnida</taxon>
        <taxon>Araneae</taxon>
        <taxon>Araneomorphae</taxon>
        <taxon>Entelegynae</taxon>
        <taxon>Araneoidea</taxon>
        <taxon>Araneidae</taxon>
        <taxon>Araneus</taxon>
    </lineage>
</organism>
<dbReference type="Proteomes" id="UP000499080">
    <property type="component" value="Unassembled WGS sequence"/>
</dbReference>
<proteinExistence type="predicted"/>
<reference evidence="1 2" key="1">
    <citation type="journal article" date="2019" name="Sci. Rep.">
        <title>Orb-weaving spider Araneus ventricosus genome elucidates the spidroin gene catalogue.</title>
        <authorList>
            <person name="Kono N."/>
            <person name="Nakamura H."/>
            <person name="Ohtoshi R."/>
            <person name="Moran D.A.P."/>
            <person name="Shinohara A."/>
            <person name="Yoshida Y."/>
            <person name="Fujiwara M."/>
            <person name="Mori M."/>
            <person name="Tomita M."/>
            <person name="Arakawa K."/>
        </authorList>
    </citation>
    <scope>NUCLEOTIDE SEQUENCE [LARGE SCALE GENOMIC DNA]</scope>
</reference>
<gene>
    <name evidence="1" type="ORF">AVEN_242884_1</name>
</gene>
<evidence type="ECO:0000313" key="1">
    <source>
        <dbReference type="EMBL" id="GBO05161.1"/>
    </source>
</evidence>
<name>A0A4Y2TYQ1_ARAVE</name>
<dbReference type="EMBL" id="BGPR01031885">
    <property type="protein sequence ID" value="GBO05161.1"/>
    <property type="molecule type" value="Genomic_DNA"/>
</dbReference>
<accession>A0A4Y2TYQ1</accession>
<evidence type="ECO:0000313" key="2">
    <source>
        <dbReference type="Proteomes" id="UP000499080"/>
    </source>
</evidence>
<sequence>MSGLRLIQRMVHRVYEAGLPSTACCSIYTVRILVSTLRKCGRPTMTKPLCGIDHYQKNDVKTGDITVQISSDTASSIQLCKIQVFAKDDKWCLHPPEKSVPNGQLEVSRHRAVLRCNVGFKEKDGREVYATCENNKWSYLSLQCVVRLSKAPLVSIDITSTCLDFFLQAKSIALRSLSRAASTDLPSRKPNWRSLRSLFFAKWYTNLCVMRFSRVLATDGGLLAT</sequence>
<dbReference type="AlphaFoldDB" id="A0A4Y2TYQ1"/>
<comment type="caution">
    <text evidence="1">The sequence shown here is derived from an EMBL/GenBank/DDBJ whole genome shotgun (WGS) entry which is preliminary data.</text>
</comment>
<evidence type="ECO:0008006" key="3">
    <source>
        <dbReference type="Google" id="ProtNLM"/>
    </source>
</evidence>
<keyword evidence="2" id="KW-1185">Reference proteome</keyword>